<dbReference type="Proteomes" id="UP000035720">
    <property type="component" value="Unassembled WGS sequence"/>
</dbReference>
<evidence type="ECO:0000313" key="4">
    <source>
        <dbReference type="Proteomes" id="UP000035720"/>
    </source>
</evidence>
<protein>
    <recommendedName>
        <fullName evidence="2">Antitoxin Xre/MbcA/ParS-like toxin-binding domain-containing protein</fullName>
    </recommendedName>
</protein>
<accession>A0A077MBI4</accession>
<dbReference type="RefSeq" id="WP_084733610.1">
    <property type="nucleotide sequence ID" value="NZ_HF571038.1"/>
</dbReference>
<reference evidence="3 4" key="1">
    <citation type="journal article" date="2013" name="ISME J.">
        <title>A metabolic model for members of the genus Tetrasphaera involved in enhanced biological phosphorus removal.</title>
        <authorList>
            <person name="Kristiansen R."/>
            <person name="Nguyen H.T.T."/>
            <person name="Saunders A.M."/>
            <person name="Nielsen J.L."/>
            <person name="Wimmer R."/>
            <person name="Le V.Q."/>
            <person name="McIlroy S.J."/>
            <person name="Petrovski S."/>
            <person name="Seviour R.J."/>
            <person name="Calteau A."/>
            <person name="Nielsen K.L."/>
            <person name="Nielsen P.H."/>
        </authorList>
    </citation>
    <scope>NUCLEOTIDE SEQUENCE [LARGE SCALE GENOMIC DNA]</scope>
    <source>
        <strain evidence="3 4">Ben 74</strain>
    </source>
</reference>
<gene>
    <name evidence="3" type="ORF">BN13_320004</name>
</gene>
<evidence type="ECO:0000259" key="2">
    <source>
        <dbReference type="Pfam" id="PF09722"/>
    </source>
</evidence>
<dbReference type="AlphaFoldDB" id="A0A077MBI4"/>
<feature type="compositionally biased region" description="Basic residues" evidence="1">
    <location>
        <begin position="1"/>
        <end position="13"/>
    </location>
</feature>
<proteinExistence type="predicted"/>
<dbReference type="OrthoDB" id="4940866at2"/>
<dbReference type="STRING" id="1193518.BN13_320004"/>
<feature type="domain" description="Antitoxin Xre/MbcA/ParS-like toxin-binding" evidence="2">
    <location>
        <begin position="93"/>
        <end position="136"/>
    </location>
</feature>
<evidence type="ECO:0000313" key="3">
    <source>
        <dbReference type="EMBL" id="CCI53235.1"/>
    </source>
</evidence>
<organism evidence="3 4">
    <name type="scientific">Nostocoides jenkinsii Ben 74</name>
    <dbReference type="NCBI Taxonomy" id="1193518"/>
    <lineage>
        <taxon>Bacteria</taxon>
        <taxon>Bacillati</taxon>
        <taxon>Actinomycetota</taxon>
        <taxon>Actinomycetes</taxon>
        <taxon>Micrococcales</taxon>
        <taxon>Intrasporangiaceae</taxon>
        <taxon>Nostocoides</taxon>
    </lineage>
</organism>
<dbReference type="InterPro" id="IPR024467">
    <property type="entry name" value="Xre/MbcA/ParS-like_toxin-bd"/>
</dbReference>
<keyword evidence="4" id="KW-1185">Reference proteome</keyword>
<dbReference type="EMBL" id="CAJC01000142">
    <property type="protein sequence ID" value="CCI53235.1"/>
    <property type="molecule type" value="Genomic_DNA"/>
</dbReference>
<feature type="region of interest" description="Disordered" evidence="1">
    <location>
        <begin position="1"/>
        <end position="21"/>
    </location>
</feature>
<comment type="caution">
    <text evidence="3">The sequence shown here is derived from an EMBL/GenBank/DDBJ whole genome shotgun (WGS) entry which is preliminary data.</text>
</comment>
<dbReference type="Pfam" id="PF09722">
    <property type="entry name" value="Xre_MbcA_ParS_C"/>
    <property type="match status" value="1"/>
</dbReference>
<sequence length="142" mass="15231">MSITARSRRKAGGHARATPQGPVAIHVQGAPVPVIPFRTEALIQYVGSVTKVAGLLGVDKSQPTRWRTGQGMPSPEKARLLTDLEHVYSRAAMIFEPRVINDWMTGSNAYLDGARPIDVLTLRGASEVLEAIDAAEQIAFGG</sequence>
<evidence type="ECO:0000256" key="1">
    <source>
        <dbReference type="SAM" id="MobiDB-lite"/>
    </source>
</evidence>
<name>A0A077MBI4_9MICO</name>